<accession>A0A858ZTA7</accession>
<dbReference type="InterPro" id="IPR009492">
    <property type="entry name" value="TniQ"/>
</dbReference>
<evidence type="ECO:0000259" key="1">
    <source>
        <dbReference type="Pfam" id="PF06527"/>
    </source>
</evidence>
<name>A0A858ZTA7_9BURK</name>
<evidence type="ECO:0000313" key="3">
    <source>
        <dbReference type="Proteomes" id="UP000500755"/>
    </source>
</evidence>
<gene>
    <name evidence="2" type="ORF">HF896_11295</name>
</gene>
<dbReference type="AlphaFoldDB" id="A0A858ZTA7"/>
<sequence>MTAGFLPGCYKNFPQETGESLPGYLLRLSHANGYDGIADLLRACTGVRKAGAAQMVHALRQSENDLKTMSRVAVGDDRHLVHHLGFAIIDGAIGLHNTRVDDDAWLAGRAQVCPRCLAARGFLLEEWDFALVTVCTEHGSLLLDECQECGGAITWNRSHPSHCEHCGADFRHANANAAQSAEVDVAGDFAAVAPFRFLGHGAEGLTQQWDAGFRIFKGLALNRRHWAAVEVPPKYLRDMSLSERHRVTQLLAQVRHDGSYHLPALAGHTETILEPLRSIPKPTAIRKHAMRIWQGELGIPRPLAEALSSSMPFSDEPPGHEVFQGRPPSFYSNEAVADFLGVSGPTVHALIKARKIAIPAMGEAFDIDELLGAQRFLSDGLLTPAELAMLLGIPLFGADDAGETGLPSWNPRNNSDRRIELRVVMEYHLQLLAKFDEHVPLAGMVSLGKLATRTTKPLDTLIRGVKVLLSGAVGSFAWSRPFRWADLLVPEDEANLISAGAQQACNTAIGQQE</sequence>
<dbReference type="Pfam" id="PF06527">
    <property type="entry name" value="TniQ"/>
    <property type="match status" value="1"/>
</dbReference>
<feature type="domain" description="TniQ" evidence="1">
    <location>
        <begin position="16"/>
        <end position="142"/>
    </location>
</feature>
<dbReference type="Proteomes" id="UP000500755">
    <property type="component" value="Chromosome"/>
</dbReference>
<organism evidence="2 3">
    <name type="scientific">Alicycliphilus denitrificans</name>
    <dbReference type="NCBI Taxonomy" id="179636"/>
    <lineage>
        <taxon>Bacteria</taxon>
        <taxon>Pseudomonadati</taxon>
        <taxon>Pseudomonadota</taxon>
        <taxon>Betaproteobacteria</taxon>
        <taxon>Burkholderiales</taxon>
        <taxon>Comamonadaceae</taxon>
        <taxon>Alicycliphilus</taxon>
    </lineage>
</organism>
<reference evidence="2 3" key="1">
    <citation type="submission" date="2020-05" db="EMBL/GenBank/DDBJ databases">
        <title>Complete genome sequence of Alicycliphilus denitrificans DP3.</title>
        <authorList>
            <person name="Chen X."/>
        </authorList>
    </citation>
    <scope>NUCLEOTIDE SEQUENCE [LARGE SCALE GENOMIC DNA]</scope>
    <source>
        <strain evidence="2 3">DP3</strain>
    </source>
</reference>
<dbReference type="EMBL" id="CP051298">
    <property type="protein sequence ID" value="QKD44170.1"/>
    <property type="molecule type" value="Genomic_DNA"/>
</dbReference>
<protein>
    <recommendedName>
        <fullName evidence="1">TniQ domain-containing protein</fullName>
    </recommendedName>
</protein>
<dbReference type="RefSeq" id="WP_168727875.1">
    <property type="nucleotide sequence ID" value="NZ_CP051298.1"/>
</dbReference>
<evidence type="ECO:0000313" key="2">
    <source>
        <dbReference type="EMBL" id="QKD44170.1"/>
    </source>
</evidence>
<proteinExistence type="predicted"/>